<reference evidence="1 2" key="1">
    <citation type="journal article" date="2021" name="Plant Biotechnol. J.">
        <title>Multi-omics assisted identification of the key and species-specific regulatory components of drought-tolerant mechanisms in Gossypium stocksii.</title>
        <authorList>
            <person name="Yu D."/>
            <person name="Ke L."/>
            <person name="Zhang D."/>
            <person name="Wu Y."/>
            <person name="Sun Y."/>
            <person name="Mei J."/>
            <person name="Sun J."/>
            <person name="Sun Y."/>
        </authorList>
    </citation>
    <scope>NUCLEOTIDE SEQUENCE [LARGE SCALE GENOMIC DNA]</scope>
    <source>
        <strain evidence="2">cv. E1</strain>
        <tissue evidence="1">Leaf</tissue>
    </source>
</reference>
<dbReference type="Proteomes" id="UP000828251">
    <property type="component" value="Unassembled WGS sequence"/>
</dbReference>
<sequence length="74" mass="9188">MRYNNNISRQPFYFEQWFLFKDAPYIGYDEFVSSIVEKHGWNIFCLHYKDILGKIFREFYAHVNSLYSPFIYIR</sequence>
<proteinExistence type="predicted"/>
<organism evidence="1 2">
    <name type="scientific">Gossypium stocksii</name>
    <dbReference type="NCBI Taxonomy" id="47602"/>
    <lineage>
        <taxon>Eukaryota</taxon>
        <taxon>Viridiplantae</taxon>
        <taxon>Streptophyta</taxon>
        <taxon>Embryophyta</taxon>
        <taxon>Tracheophyta</taxon>
        <taxon>Spermatophyta</taxon>
        <taxon>Magnoliopsida</taxon>
        <taxon>eudicotyledons</taxon>
        <taxon>Gunneridae</taxon>
        <taxon>Pentapetalae</taxon>
        <taxon>rosids</taxon>
        <taxon>malvids</taxon>
        <taxon>Malvales</taxon>
        <taxon>Malvaceae</taxon>
        <taxon>Malvoideae</taxon>
        <taxon>Gossypium</taxon>
    </lineage>
</organism>
<gene>
    <name evidence="1" type="ORF">J1N35_028829</name>
</gene>
<dbReference type="AlphaFoldDB" id="A0A9D3UWR0"/>
<dbReference type="EMBL" id="JAIQCV010000009">
    <property type="protein sequence ID" value="KAH1063842.1"/>
    <property type="molecule type" value="Genomic_DNA"/>
</dbReference>
<evidence type="ECO:0000313" key="2">
    <source>
        <dbReference type="Proteomes" id="UP000828251"/>
    </source>
</evidence>
<dbReference type="OrthoDB" id="1731372at2759"/>
<keyword evidence="2" id="KW-1185">Reference proteome</keyword>
<accession>A0A9D3UWR0</accession>
<comment type="caution">
    <text evidence="1">The sequence shown here is derived from an EMBL/GenBank/DDBJ whole genome shotgun (WGS) entry which is preliminary data.</text>
</comment>
<evidence type="ECO:0000313" key="1">
    <source>
        <dbReference type="EMBL" id="KAH1063842.1"/>
    </source>
</evidence>
<feature type="non-terminal residue" evidence="1">
    <location>
        <position position="74"/>
    </location>
</feature>
<protein>
    <submittedName>
        <fullName evidence="1">Uncharacterized protein</fullName>
    </submittedName>
</protein>
<name>A0A9D3UWR0_9ROSI</name>